<dbReference type="PANTHER" id="PTHR46733:SF4">
    <property type="entry name" value="HEAT SHOCK PROTEIN 21, CHLOROPLASTIC"/>
    <property type="match status" value="1"/>
</dbReference>
<dbReference type="AlphaFoldDB" id="A0A8J4V4Z0"/>
<accession>A0A8J4V4Z0</accession>
<comment type="similarity">
    <text evidence="2 3">Belongs to the small heat shock protein (HSP20) family.</text>
</comment>
<dbReference type="InterPro" id="IPR008978">
    <property type="entry name" value="HSP20-like_chaperone"/>
</dbReference>
<feature type="domain" description="CS" evidence="5">
    <location>
        <begin position="126"/>
        <end position="227"/>
    </location>
</feature>
<evidence type="ECO:0000259" key="4">
    <source>
        <dbReference type="PROSITE" id="PS01031"/>
    </source>
</evidence>
<dbReference type="Proteomes" id="UP000695562">
    <property type="component" value="Unassembled WGS sequence"/>
</dbReference>
<evidence type="ECO:0008006" key="8">
    <source>
        <dbReference type="Google" id="ProtNLM"/>
    </source>
</evidence>
<dbReference type="InterPro" id="IPR002068">
    <property type="entry name" value="A-crystallin/Hsp20_dom"/>
</dbReference>
<evidence type="ECO:0000256" key="3">
    <source>
        <dbReference type="RuleBase" id="RU003616"/>
    </source>
</evidence>
<feature type="domain" description="SHSP" evidence="4">
    <location>
        <begin position="122"/>
        <end position="232"/>
    </location>
</feature>
<dbReference type="InterPro" id="IPR044587">
    <property type="entry name" value="HSP21-like"/>
</dbReference>
<dbReference type="InterPro" id="IPR007052">
    <property type="entry name" value="CS_dom"/>
</dbReference>
<protein>
    <recommendedName>
        <fullName evidence="8">SHSP domain-containing protein</fullName>
    </recommendedName>
</protein>
<gene>
    <name evidence="6" type="ORF">CYY_007355</name>
</gene>
<dbReference type="OrthoDB" id="20461at2759"/>
<dbReference type="GO" id="GO:0009408">
    <property type="term" value="P:response to heat"/>
    <property type="evidence" value="ECO:0007669"/>
    <property type="project" value="InterPro"/>
</dbReference>
<organism evidence="6 7">
    <name type="scientific">Polysphondylium violaceum</name>
    <dbReference type="NCBI Taxonomy" id="133409"/>
    <lineage>
        <taxon>Eukaryota</taxon>
        <taxon>Amoebozoa</taxon>
        <taxon>Evosea</taxon>
        <taxon>Eumycetozoa</taxon>
        <taxon>Dictyostelia</taxon>
        <taxon>Dictyosteliales</taxon>
        <taxon>Dictyosteliaceae</taxon>
        <taxon>Polysphondylium</taxon>
    </lineage>
</organism>
<evidence type="ECO:0000256" key="1">
    <source>
        <dbReference type="ARBA" id="ARBA00023016"/>
    </source>
</evidence>
<keyword evidence="7" id="KW-1185">Reference proteome</keyword>
<dbReference type="PROSITE" id="PS01031">
    <property type="entry name" value="SHSP"/>
    <property type="match status" value="1"/>
</dbReference>
<evidence type="ECO:0000313" key="7">
    <source>
        <dbReference type="Proteomes" id="UP000695562"/>
    </source>
</evidence>
<evidence type="ECO:0000259" key="5">
    <source>
        <dbReference type="PROSITE" id="PS51203"/>
    </source>
</evidence>
<comment type="caution">
    <text evidence="6">The sequence shown here is derived from an EMBL/GenBank/DDBJ whole genome shotgun (WGS) entry which is preliminary data.</text>
</comment>
<dbReference type="Pfam" id="PF00011">
    <property type="entry name" value="HSP20"/>
    <property type="match status" value="1"/>
</dbReference>
<dbReference type="PROSITE" id="PS51203">
    <property type="entry name" value="CS"/>
    <property type="match status" value="1"/>
</dbReference>
<dbReference type="EMBL" id="AJWJ01000387">
    <property type="protein sequence ID" value="KAF2071324.1"/>
    <property type="molecule type" value="Genomic_DNA"/>
</dbReference>
<dbReference type="SUPFAM" id="SSF49764">
    <property type="entry name" value="HSP20-like chaperones"/>
    <property type="match status" value="1"/>
</dbReference>
<dbReference type="CDD" id="cd06464">
    <property type="entry name" value="ACD_sHsps-like"/>
    <property type="match status" value="1"/>
</dbReference>
<sequence length="232" mass="27291">MILQASKKFITNPKNFYSLRFFSCRHTNNGRVELQNEQHLDHHDHHQHHLHGRRPRGFYENNIDQFERDYYNEWKGFFKPWSSWWCGSSNSANNSSSGNNSSGNRWMEHWEKMAKKMENEFMTKYKLHNSVHYEENDSHIQINIELPGLTKNDIKLSVNNGTLTISAEKQSEQQQEEKKSYSFKSHSFQKTLKLTDDIDISGISAKMENGLLEITLPKQTKSTESAHNIKIE</sequence>
<proteinExistence type="inferred from homology"/>
<dbReference type="PANTHER" id="PTHR46733">
    <property type="entry name" value="26.5 KDA HEAT SHOCK PROTEIN, MITOCHONDRIAL"/>
    <property type="match status" value="1"/>
</dbReference>
<evidence type="ECO:0000313" key="6">
    <source>
        <dbReference type="EMBL" id="KAF2071324.1"/>
    </source>
</evidence>
<evidence type="ECO:0000256" key="2">
    <source>
        <dbReference type="PROSITE-ProRule" id="PRU00285"/>
    </source>
</evidence>
<name>A0A8J4V4Z0_9MYCE</name>
<reference evidence="6" key="1">
    <citation type="submission" date="2020-01" db="EMBL/GenBank/DDBJ databases">
        <title>Development of genomics and gene disruption for Polysphondylium violaceum indicates a role for the polyketide synthase stlB in stalk morphogenesis.</title>
        <authorList>
            <person name="Narita B."/>
            <person name="Kawabe Y."/>
            <person name="Kin K."/>
            <person name="Saito T."/>
            <person name="Gibbs R."/>
            <person name="Kuspa A."/>
            <person name="Muzny D."/>
            <person name="Queller D."/>
            <person name="Richards S."/>
            <person name="Strassman J."/>
            <person name="Sucgang R."/>
            <person name="Worley K."/>
            <person name="Schaap P."/>
        </authorList>
    </citation>
    <scope>NUCLEOTIDE SEQUENCE</scope>
    <source>
        <strain evidence="6">QSvi11</strain>
    </source>
</reference>
<keyword evidence="1" id="KW-0346">Stress response</keyword>
<dbReference type="Gene3D" id="2.60.40.790">
    <property type="match status" value="1"/>
</dbReference>